<sequence length="278" mass="31670">MKAIFKLIRLNNLLIVAFTQVLVAGALVRIDLLNENNWLPLGVLIISTILIAAGGYIINDYYDIKIDYVNRPDRVTIGTIITRREAMAMHFVVTLIGLLLALLLSWKTGLIALFCAYFLWYYSRYLKKKPLVGNIIVALLTALSLMQVAVYYQKSYMITGIYAVFAFALSLIRELIKDMEDVDGDRMHGGRTVPILWGIPKTKKLLLGFIVLFITLMMTWMSVADNQRLNVYFMLLSLPLMLVVAYLFRADTKKHYHRLSLFCKLLMLGGVLSMLMIA</sequence>
<evidence type="ECO:0000256" key="3">
    <source>
        <dbReference type="ARBA" id="ARBA00022692"/>
    </source>
</evidence>
<dbReference type="CDD" id="cd13961">
    <property type="entry name" value="PT_UbiA_DGGGPS"/>
    <property type="match status" value="1"/>
</dbReference>
<dbReference type="NCBIfam" id="NF009513">
    <property type="entry name" value="PRK12872.1-3"/>
    <property type="match status" value="1"/>
</dbReference>
<keyword evidence="7" id="KW-0830">Ubiquinone</keyword>
<evidence type="ECO:0000256" key="5">
    <source>
        <dbReference type="ARBA" id="ARBA00023136"/>
    </source>
</evidence>
<accession>A0ABN6L5Q4</accession>
<dbReference type="PANTHER" id="PTHR42723">
    <property type="entry name" value="CHLOROPHYLL SYNTHASE"/>
    <property type="match status" value="1"/>
</dbReference>
<dbReference type="InterPro" id="IPR000537">
    <property type="entry name" value="UbiA_prenyltransferase"/>
</dbReference>
<comment type="subcellular location">
    <subcellularLocation>
        <location evidence="1">Membrane</location>
        <topology evidence="1">Multi-pass membrane protein</topology>
    </subcellularLocation>
</comment>
<dbReference type="EMBL" id="AP025292">
    <property type="protein sequence ID" value="BDC98474.1"/>
    <property type="molecule type" value="Genomic_DNA"/>
</dbReference>
<dbReference type="Proteomes" id="UP001354989">
    <property type="component" value="Chromosome"/>
</dbReference>
<evidence type="ECO:0000256" key="6">
    <source>
        <dbReference type="SAM" id="Phobius"/>
    </source>
</evidence>
<gene>
    <name evidence="7" type="ORF">PEPS_07550</name>
</gene>
<keyword evidence="8" id="KW-1185">Reference proteome</keyword>
<feature type="transmembrane region" description="Helical" evidence="6">
    <location>
        <begin position="259"/>
        <end position="277"/>
    </location>
</feature>
<feature type="transmembrane region" description="Helical" evidence="6">
    <location>
        <begin position="229"/>
        <end position="247"/>
    </location>
</feature>
<evidence type="ECO:0000256" key="2">
    <source>
        <dbReference type="ARBA" id="ARBA00022475"/>
    </source>
</evidence>
<dbReference type="InterPro" id="IPR044878">
    <property type="entry name" value="UbiA_sf"/>
</dbReference>
<evidence type="ECO:0000256" key="4">
    <source>
        <dbReference type="ARBA" id="ARBA00022989"/>
    </source>
</evidence>
<name>A0ABN6L5Q4_9BACT</name>
<keyword evidence="2" id="KW-1003">Cell membrane</keyword>
<protein>
    <submittedName>
        <fullName evidence="7">Ubiquinone biosynthesis protein UbiA</fullName>
    </submittedName>
</protein>
<proteinExistence type="predicted"/>
<feature type="transmembrane region" description="Helical" evidence="6">
    <location>
        <begin position="12"/>
        <end position="32"/>
    </location>
</feature>
<keyword evidence="5 6" id="KW-0472">Membrane</keyword>
<feature type="transmembrane region" description="Helical" evidence="6">
    <location>
        <begin position="205"/>
        <end position="223"/>
    </location>
</feature>
<evidence type="ECO:0000256" key="1">
    <source>
        <dbReference type="ARBA" id="ARBA00004141"/>
    </source>
</evidence>
<feature type="transmembrane region" description="Helical" evidence="6">
    <location>
        <begin position="131"/>
        <end position="150"/>
    </location>
</feature>
<dbReference type="Gene3D" id="1.10.357.140">
    <property type="entry name" value="UbiA prenyltransferase"/>
    <property type="match status" value="1"/>
</dbReference>
<evidence type="ECO:0000313" key="7">
    <source>
        <dbReference type="EMBL" id="BDC98474.1"/>
    </source>
</evidence>
<dbReference type="PANTHER" id="PTHR42723:SF1">
    <property type="entry name" value="CHLOROPHYLL SYNTHASE, CHLOROPLASTIC"/>
    <property type="match status" value="1"/>
</dbReference>
<feature type="transmembrane region" description="Helical" evidence="6">
    <location>
        <begin position="38"/>
        <end position="58"/>
    </location>
</feature>
<organism evidence="7 8">
    <name type="scientific">Persicobacter psychrovividus</name>
    <dbReference type="NCBI Taxonomy" id="387638"/>
    <lineage>
        <taxon>Bacteria</taxon>
        <taxon>Pseudomonadati</taxon>
        <taxon>Bacteroidota</taxon>
        <taxon>Cytophagia</taxon>
        <taxon>Cytophagales</taxon>
        <taxon>Persicobacteraceae</taxon>
        <taxon>Persicobacter</taxon>
    </lineage>
</organism>
<evidence type="ECO:0000313" key="8">
    <source>
        <dbReference type="Proteomes" id="UP001354989"/>
    </source>
</evidence>
<reference evidence="7 8" key="1">
    <citation type="submission" date="2021-12" db="EMBL/GenBank/DDBJ databases">
        <title>Genome sequencing of bacteria with rrn-lacking chromosome and rrn-plasmid.</title>
        <authorList>
            <person name="Anda M."/>
            <person name="Iwasaki W."/>
        </authorList>
    </citation>
    <scope>NUCLEOTIDE SEQUENCE [LARGE SCALE GENOMIC DNA]</scope>
    <source>
        <strain evidence="7 8">NBRC 101262</strain>
    </source>
</reference>
<dbReference type="Gene3D" id="1.20.120.1780">
    <property type="entry name" value="UbiA prenyltransferase"/>
    <property type="match status" value="1"/>
</dbReference>
<keyword evidence="4 6" id="KW-1133">Transmembrane helix</keyword>
<dbReference type="RefSeq" id="WP_338397688.1">
    <property type="nucleotide sequence ID" value="NZ_AP025292.1"/>
</dbReference>
<feature type="transmembrane region" description="Helical" evidence="6">
    <location>
        <begin position="86"/>
        <end position="104"/>
    </location>
</feature>
<dbReference type="Pfam" id="PF01040">
    <property type="entry name" value="UbiA"/>
    <property type="match status" value="1"/>
</dbReference>
<keyword evidence="3 6" id="KW-0812">Transmembrane</keyword>
<dbReference type="InterPro" id="IPR050475">
    <property type="entry name" value="Prenyltransferase_related"/>
</dbReference>